<dbReference type="Proteomes" id="UP000054477">
    <property type="component" value="Unassembled WGS sequence"/>
</dbReference>
<feature type="coiled-coil region" evidence="1">
    <location>
        <begin position="72"/>
        <end position="99"/>
    </location>
</feature>
<gene>
    <name evidence="3" type="ORF">K443DRAFT_107700</name>
</gene>
<evidence type="ECO:0000256" key="1">
    <source>
        <dbReference type="SAM" id="Coils"/>
    </source>
</evidence>
<keyword evidence="4" id="KW-1185">Reference proteome</keyword>
<dbReference type="EMBL" id="KN838731">
    <property type="protein sequence ID" value="KIJ96174.1"/>
    <property type="molecule type" value="Genomic_DNA"/>
</dbReference>
<reference evidence="4" key="2">
    <citation type="submission" date="2015-01" db="EMBL/GenBank/DDBJ databases">
        <title>Evolutionary Origins and Diversification of the Mycorrhizal Mutualists.</title>
        <authorList>
            <consortium name="DOE Joint Genome Institute"/>
            <consortium name="Mycorrhizal Genomics Consortium"/>
            <person name="Kohler A."/>
            <person name="Kuo A."/>
            <person name="Nagy L.G."/>
            <person name="Floudas D."/>
            <person name="Copeland A."/>
            <person name="Barry K.W."/>
            <person name="Cichocki N."/>
            <person name="Veneault-Fourrey C."/>
            <person name="LaButti K."/>
            <person name="Lindquist E.A."/>
            <person name="Lipzen A."/>
            <person name="Lundell T."/>
            <person name="Morin E."/>
            <person name="Murat C."/>
            <person name="Riley R."/>
            <person name="Ohm R."/>
            <person name="Sun H."/>
            <person name="Tunlid A."/>
            <person name="Henrissat B."/>
            <person name="Grigoriev I.V."/>
            <person name="Hibbett D.S."/>
            <person name="Martin F."/>
        </authorList>
    </citation>
    <scope>NUCLEOTIDE SEQUENCE [LARGE SCALE GENOMIC DNA]</scope>
    <source>
        <strain evidence="4">LaAM-08-1</strain>
    </source>
</reference>
<dbReference type="OrthoDB" id="3107731at2759"/>
<evidence type="ECO:0000313" key="4">
    <source>
        <dbReference type="Proteomes" id="UP000054477"/>
    </source>
</evidence>
<name>A0A0C9WKB9_9AGAR</name>
<dbReference type="AlphaFoldDB" id="A0A0C9WKB9"/>
<evidence type="ECO:0000313" key="3">
    <source>
        <dbReference type="EMBL" id="KIJ96174.1"/>
    </source>
</evidence>
<reference evidence="3 4" key="1">
    <citation type="submission" date="2014-04" db="EMBL/GenBank/DDBJ databases">
        <authorList>
            <consortium name="DOE Joint Genome Institute"/>
            <person name="Kuo A."/>
            <person name="Kohler A."/>
            <person name="Nagy L.G."/>
            <person name="Floudas D."/>
            <person name="Copeland A."/>
            <person name="Barry K.W."/>
            <person name="Cichocki N."/>
            <person name="Veneault-Fourrey C."/>
            <person name="LaButti K."/>
            <person name="Lindquist E.A."/>
            <person name="Lipzen A."/>
            <person name="Lundell T."/>
            <person name="Morin E."/>
            <person name="Murat C."/>
            <person name="Sun H."/>
            <person name="Tunlid A."/>
            <person name="Henrissat B."/>
            <person name="Grigoriev I.V."/>
            <person name="Hibbett D.S."/>
            <person name="Martin F."/>
            <person name="Nordberg H.P."/>
            <person name="Cantor M.N."/>
            <person name="Hua S.X."/>
        </authorList>
    </citation>
    <scope>NUCLEOTIDE SEQUENCE [LARGE SCALE GENOMIC DNA]</scope>
    <source>
        <strain evidence="3 4">LaAM-08-1</strain>
    </source>
</reference>
<keyword evidence="1" id="KW-0175">Coiled coil</keyword>
<feature type="region of interest" description="Disordered" evidence="2">
    <location>
        <begin position="1"/>
        <end position="47"/>
    </location>
</feature>
<organism evidence="3 4">
    <name type="scientific">Laccaria amethystina LaAM-08-1</name>
    <dbReference type="NCBI Taxonomy" id="1095629"/>
    <lineage>
        <taxon>Eukaryota</taxon>
        <taxon>Fungi</taxon>
        <taxon>Dikarya</taxon>
        <taxon>Basidiomycota</taxon>
        <taxon>Agaricomycotina</taxon>
        <taxon>Agaricomycetes</taxon>
        <taxon>Agaricomycetidae</taxon>
        <taxon>Agaricales</taxon>
        <taxon>Agaricineae</taxon>
        <taxon>Hydnangiaceae</taxon>
        <taxon>Laccaria</taxon>
    </lineage>
</organism>
<feature type="region of interest" description="Disordered" evidence="2">
    <location>
        <begin position="355"/>
        <end position="377"/>
    </location>
</feature>
<protein>
    <submittedName>
        <fullName evidence="3">Uncharacterized protein</fullName>
    </submittedName>
</protein>
<accession>A0A0C9WKB9</accession>
<dbReference type="HOGENOM" id="CLU_006927_1_0_1"/>
<evidence type="ECO:0000256" key="2">
    <source>
        <dbReference type="SAM" id="MobiDB-lite"/>
    </source>
</evidence>
<sequence length="405" mass="45202">MFVDPTPADDNRSEPGSSKPTPVDNHAQPPRPVLNSRRVSPPQPNEVHLDTAMNVKKIDLRSISPPPPSFNMQVIQQELRRLAQDHTEVQEKLREHKAKADAVDELFAYAEHSVQKHEVDPSAIFNESPTLSERLAALEDIAKRLEQDELTSRPLLQKVSQLETSVFLQDHESTIISSRMARLEQIHQALWKGAESRIDQHKTELGSIREEHQRFEAEMKETTRVLENKWEVTLGALEERLTKAIGTLTARVDDVEKSLMTMVSTVTAVSEQHLKLSSRQSTLEQLIIQYLGNKVKKEVEVDATRDISAKATLDIGINTDSHVSFDRVQNTRQVQGSKSPGLILLAPNPVLATGSRSASPFPIGNRKSPRLQEKDLPVPSSGKCFVTDFGNLLHLTPVDSTTDTA</sequence>
<proteinExistence type="predicted"/>